<evidence type="ECO:0000256" key="1">
    <source>
        <dbReference type="SAM" id="MobiDB-lite"/>
    </source>
</evidence>
<dbReference type="OrthoDB" id="9813301at2"/>
<protein>
    <submittedName>
        <fullName evidence="3">Uncharacterized vancomycin resistance protein-like protein</fullName>
    </submittedName>
</protein>
<feature type="region of interest" description="Disordered" evidence="1">
    <location>
        <begin position="1"/>
        <end position="23"/>
    </location>
</feature>
<dbReference type="HOGENOM" id="CLU_011572_2_1_11"/>
<dbReference type="STRING" id="266117.Rxyl_1823"/>
<gene>
    <name evidence="3" type="ordered locus">Rxyl_1823</name>
</gene>
<dbReference type="KEGG" id="rxy:Rxyl_1823"/>
<evidence type="ECO:0000313" key="4">
    <source>
        <dbReference type="Proteomes" id="UP000006637"/>
    </source>
</evidence>
<dbReference type="PANTHER" id="PTHR35788">
    <property type="entry name" value="EXPORTED PROTEIN-RELATED"/>
    <property type="match status" value="1"/>
</dbReference>
<dbReference type="InterPro" id="IPR007391">
    <property type="entry name" value="Vancomycin_resist_VanW"/>
</dbReference>
<dbReference type="PANTHER" id="PTHR35788:SF1">
    <property type="entry name" value="EXPORTED PROTEIN"/>
    <property type="match status" value="1"/>
</dbReference>
<name>Q1AUZ7_RUBXD</name>
<accession>Q1AUZ7</accession>
<dbReference type="EMBL" id="CP000386">
    <property type="protein sequence ID" value="ABG04781.1"/>
    <property type="molecule type" value="Genomic_DNA"/>
</dbReference>
<dbReference type="InterPro" id="IPR022029">
    <property type="entry name" value="YoaR-like_PG-bd"/>
</dbReference>
<evidence type="ECO:0000313" key="3">
    <source>
        <dbReference type="EMBL" id="ABG04781.1"/>
    </source>
</evidence>
<dbReference type="eggNOG" id="COG2720">
    <property type="taxonomic scope" value="Bacteria"/>
</dbReference>
<feature type="domain" description="YoaR-like putative peptidoglycan binding" evidence="2">
    <location>
        <begin position="270"/>
        <end position="338"/>
    </location>
</feature>
<dbReference type="Pfam" id="PF12229">
    <property type="entry name" value="PG_binding_4"/>
    <property type="match status" value="2"/>
</dbReference>
<dbReference type="AlphaFoldDB" id="Q1AUZ7"/>
<feature type="domain" description="YoaR-like putative peptidoglycan binding" evidence="2">
    <location>
        <begin position="97"/>
        <end position="210"/>
    </location>
</feature>
<reference evidence="3 4" key="1">
    <citation type="submission" date="2006-06" db="EMBL/GenBank/DDBJ databases">
        <title>Complete sequence of Rubrobacter xylanophilus DSM 9941.</title>
        <authorList>
            <consortium name="US DOE Joint Genome Institute"/>
            <person name="Copeland A."/>
            <person name="Lucas S."/>
            <person name="Lapidus A."/>
            <person name="Barry K."/>
            <person name="Detter J.C."/>
            <person name="Glavina del Rio T."/>
            <person name="Hammon N."/>
            <person name="Israni S."/>
            <person name="Dalin E."/>
            <person name="Tice H."/>
            <person name="Pitluck S."/>
            <person name="Munk A.C."/>
            <person name="Brettin T."/>
            <person name="Bruce D."/>
            <person name="Han C."/>
            <person name="Tapia R."/>
            <person name="Gilna P."/>
            <person name="Schmutz J."/>
            <person name="Larimer F."/>
            <person name="Land M."/>
            <person name="Hauser L."/>
            <person name="Kyrpides N."/>
            <person name="Lykidis A."/>
            <person name="da Costa M.S."/>
            <person name="Rainey F.A."/>
            <person name="Empadinhas N."/>
            <person name="Jolivet E."/>
            <person name="Battista J.R."/>
            <person name="Richardson P."/>
        </authorList>
    </citation>
    <scope>NUCLEOTIDE SEQUENCE [LARGE SCALE GENOMIC DNA]</scope>
    <source>
        <strain evidence="4">DSM 9941 / NBRC 16129 / PRD-1</strain>
    </source>
</reference>
<sequence>MAGVRRKKGARTAEAGRESSSHRRGRYGFGGVAILLCAAVSVAVAADHWANAGEVYGGVRVGEVEVGGKTPGEAREALGAHAAGLRGVRLDGPRDVSFSTEELGASYDIAATVERAYAVGRRGSVAERLSERVGAAVGGVRVAPVVDLEEKRLGERVEALAEKLDAAPREGAVVVRGARAEVVEARDGYRLDVAATAGNIERAVRRMSGEARLAGEVLRPEISTAEAREAAREARRAMSGGLTLVHGERRWTVPPAAVGASLDIAPRGGALRVSLDREAMLANLAEVRAALDVEPTEASYSLDGAGVSVIPGRAGRRVEVEELLDRISSGLFAGEREYRVPVAADEPDLTTAEAERLRPTAVLGEYKTDYTWDTDPGRRINMQRASDALNGTAVAPGETFSYNAITEPLDYEEAKVIENGRVEYAEGGGLSQVSSTLYMAANLAGLEIVEAHPHYAELPYIRPGFDTTVWFGALDLRFRNNTGGYILIEQWQGGDGYNHACIWGRPTGKEVAMRSEKVFSGEDTEGRLTTRWVVYKTVTRDGEVLYDGIFRRVTYKELAPYEPEQGGGG</sequence>
<organism evidence="3 4">
    <name type="scientific">Rubrobacter xylanophilus (strain DSM 9941 / JCM 11954 / NBRC 16129 / PRD-1)</name>
    <dbReference type="NCBI Taxonomy" id="266117"/>
    <lineage>
        <taxon>Bacteria</taxon>
        <taxon>Bacillati</taxon>
        <taxon>Actinomycetota</taxon>
        <taxon>Rubrobacteria</taxon>
        <taxon>Rubrobacterales</taxon>
        <taxon>Rubrobacteraceae</taxon>
        <taxon>Rubrobacter</taxon>
    </lineage>
</organism>
<feature type="compositionally biased region" description="Basic residues" evidence="1">
    <location>
        <begin position="1"/>
        <end position="10"/>
    </location>
</feature>
<keyword evidence="4" id="KW-1185">Reference proteome</keyword>
<proteinExistence type="predicted"/>
<dbReference type="RefSeq" id="WP_011564797.1">
    <property type="nucleotide sequence ID" value="NC_008148.1"/>
</dbReference>
<dbReference type="Proteomes" id="UP000006637">
    <property type="component" value="Chromosome"/>
</dbReference>
<dbReference type="Pfam" id="PF04294">
    <property type="entry name" value="VanW"/>
    <property type="match status" value="1"/>
</dbReference>
<dbReference type="InterPro" id="IPR052913">
    <property type="entry name" value="Glycopeptide_resist_protein"/>
</dbReference>
<evidence type="ECO:0000259" key="2">
    <source>
        <dbReference type="Pfam" id="PF12229"/>
    </source>
</evidence>